<sequence length="112" mass="12083">MSASRRQGVVDALEALAGFTPATVNGWPDLSGTVQVLLTDTWWDRFDPAESVGELLRDEAEAVAVRAAVQPLLAVLADYNPATPDEIYLTHPRWPEVAARAGAAHELLAKHP</sequence>
<evidence type="ECO:0000313" key="2">
    <source>
        <dbReference type="Proteomes" id="UP000533598"/>
    </source>
</evidence>
<proteinExistence type="predicted"/>
<dbReference type="RefSeq" id="WP_185000728.1">
    <property type="nucleotide sequence ID" value="NZ_BAAAUI010000003.1"/>
</dbReference>
<keyword evidence="2" id="KW-1185">Reference proteome</keyword>
<dbReference type="AlphaFoldDB" id="A0A7W7C519"/>
<gene>
    <name evidence="1" type="ORF">HNR67_000745</name>
</gene>
<dbReference type="NCBIfam" id="NF047838">
    <property type="entry name" value="SCO4402_fam"/>
    <property type="match status" value="1"/>
</dbReference>
<comment type="caution">
    <text evidence="1">The sequence shown here is derived from an EMBL/GenBank/DDBJ whole genome shotgun (WGS) entry which is preliminary data.</text>
</comment>
<evidence type="ECO:0000313" key="1">
    <source>
        <dbReference type="EMBL" id="MBB4674627.1"/>
    </source>
</evidence>
<organism evidence="1 2">
    <name type="scientific">Crossiella cryophila</name>
    <dbReference type="NCBI Taxonomy" id="43355"/>
    <lineage>
        <taxon>Bacteria</taxon>
        <taxon>Bacillati</taxon>
        <taxon>Actinomycetota</taxon>
        <taxon>Actinomycetes</taxon>
        <taxon>Pseudonocardiales</taxon>
        <taxon>Pseudonocardiaceae</taxon>
        <taxon>Crossiella</taxon>
    </lineage>
</organism>
<dbReference type="Pfam" id="PF25656">
    <property type="entry name" value="DUF7945"/>
    <property type="match status" value="1"/>
</dbReference>
<name>A0A7W7C519_9PSEU</name>
<dbReference type="Proteomes" id="UP000533598">
    <property type="component" value="Unassembled WGS sequence"/>
</dbReference>
<dbReference type="InterPro" id="IPR057705">
    <property type="entry name" value="DUF7945"/>
</dbReference>
<accession>A0A7W7C519</accession>
<dbReference type="EMBL" id="JACHMH010000001">
    <property type="protein sequence ID" value="MBB4674627.1"/>
    <property type="molecule type" value="Genomic_DNA"/>
</dbReference>
<reference evidence="1 2" key="1">
    <citation type="submission" date="2020-08" db="EMBL/GenBank/DDBJ databases">
        <title>Sequencing the genomes of 1000 actinobacteria strains.</title>
        <authorList>
            <person name="Klenk H.-P."/>
        </authorList>
    </citation>
    <scope>NUCLEOTIDE SEQUENCE [LARGE SCALE GENOMIC DNA]</scope>
    <source>
        <strain evidence="1 2">DSM 44230</strain>
    </source>
</reference>
<protein>
    <submittedName>
        <fullName evidence="1">Uncharacterized protein</fullName>
    </submittedName>
</protein>